<evidence type="ECO:0000259" key="13">
    <source>
        <dbReference type="PROSITE" id="PS50850"/>
    </source>
</evidence>
<evidence type="ECO:0000313" key="14">
    <source>
        <dbReference type="EMBL" id="QPP10184.1"/>
    </source>
</evidence>
<keyword evidence="4" id="KW-1003">Cell membrane</keyword>
<dbReference type="KEGG" id="sbat:G4Z16_31385"/>
<dbReference type="AlphaFoldDB" id="A0A7T1TBZ8"/>
<feature type="transmembrane region" description="Helical" evidence="12">
    <location>
        <begin position="129"/>
        <end position="149"/>
    </location>
</feature>
<dbReference type="GO" id="GO:0005886">
    <property type="term" value="C:plasma membrane"/>
    <property type="evidence" value="ECO:0007669"/>
    <property type="project" value="UniProtKB-SubCell"/>
</dbReference>
<dbReference type="InterPro" id="IPR020846">
    <property type="entry name" value="MFS_dom"/>
</dbReference>
<reference evidence="15" key="1">
    <citation type="submission" date="2020-02" db="EMBL/GenBank/DDBJ databases">
        <title>Streptomyces sp. ASO4wet.</title>
        <authorList>
            <person name="Risdian C."/>
            <person name="Landwehr W."/>
            <person name="Schupp P."/>
            <person name="Wink J."/>
        </authorList>
    </citation>
    <scope>NUCLEOTIDE SEQUENCE [LARGE SCALE GENOMIC DNA]</scope>
    <source>
        <strain evidence="15">ASO4wet</strain>
    </source>
</reference>
<feature type="transmembrane region" description="Helical" evidence="12">
    <location>
        <begin position="72"/>
        <end position="93"/>
    </location>
</feature>
<sequence>MSTDETHQTRPAGPEPAKSLDTDSTRPAEAARVLSATSIGNFLEWYDFAVYGFLAPQIGAAFFASGDQVTDLLATFAILGVAFVSRPFGGVLFGHFGDRLGRRGTLSAIILLMTVATATVGLLPTQASIGLWAPVLLVVCRLAQGLSAGAEFNGASTFVVEHAPVNRRGLYASSIISTVGLGIACAAGVGVLLNSVLSPDAMQDWGWRIPFLISLPLGLSGLYMRLRLSETKAFKRAEESKQISRAPVLEALRTHRRAVLILFWAAAAQGVNYYMMLSYIPNHLQVNSGMSGSAALGTAAIAELVLAFVAPVVGIYLYRVGPPRMLLAGMVGFLLMNIPAFMLFEYGTWTTALLGQSLLALCEGMLVVAYTLVQVELFPARVRFSGSAVAYGLAYVVFAGTAAFVATFLASEFDTPYAAPVYAMAVTLIAIAVVAAWLPREYRAARDREAALLTSPEVIR</sequence>
<dbReference type="PANTHER" id="PTHR43528">
    <property type="entry name" value="ALPHA-KETOGLUTARATE PERMEASE"/>
    <property type="match status" value="1"/>
</dbReference>
<feature type="domain" description="Major facilitator superfamily (MFS) profile" evidence="13">
    <location>
        <begin position="33"/>
        <end position="443"/>
    </location>
</feature>
<feature type="transmembrane region" description="Helical" evidence="12">
    <location>
        <begin position="48"/>
        <end position="66"/>
    </location>
</feature>
<organism evidence="14 15">
    <name type="scientific">Streptomyces bathyalis</name>
    <dbReference type="NCBI Taxonomy" id="2710756"/>
    <lineage>
        <taxon>Bacteria</taxon>
        <taxon>Bacillati</taxon>
        <taxon>Actinomycetota</taxon>
        <taxon>Actinomycetes</taxon>
        <taxon>Kitasatosporales</taxon>
        <taxon>Streptomycetaceae</taxon>
        <taxon>Streptomyces</taxon>
    </lineage>
</organism>
<evidence type="ECO:0000256" key="1">
    <source>
        <dbReference type="ARBA" id="ARBA00004651"/>
    </source>
</evidence>
<evidence type="ECO:0000313" key="15">
    <source>
        <dbReference type="Proteomes" id="UP000595046"/>
    </source>
</evidence>
<evidence type="ECO:0000256" key="9">
    <source>
        <dbReference type="ARBA" id="ARBA00037295"/>
    </source>
</evidence>
<dbReference type="SUPFAM" id="SSF103473">
    <property type="entry name" value="MFS general substrate transporter"/>
    <property type="match status" value="1"/>
</dbReference>
<name>A0A7T1TBZ8_9ACTN</name>
<gene>
    <name evidence="14" type="ORF">G4Z16_31385</name>
</gene>
<dbReference type="Pfam" id="PF00083">
    <property type="entry name" value="Sugar_tr"/>
    <property type="match status" value="1"/>
</dbReference>
<evidence type="ECO:0000256" key="8">
    <source>
        <dbReference type="ARBA" id="ARBA00023136"/>
    </source>
</evidence>
<comment type="subcellular location">
    <subcellularLocation>
        <location evidence="1">Cell membrane</location>
        <topology evidence="1">Multi-pass membrane protein</topology>
    </subcellularLocation>
</comment>
<comment type="function">
    <text evidence="9">May be a proton symporter involved in the uptake of osmolytes such as proline and glycine betaine.</text>
</comment>
<dbReference type="InterPro" id="IPR005828">
    <property type="entry name" value="MFS_sugar_transport-like"/>
</dbReference>
<evidence type="ECO:0000256" key="7">
    <source>
        <dbReference type="ARBA" id="ARBA00022989"/>
    </source>
</evidence>
<evidence type="ECO:0000256" key="12">
    <source>
        <dbReference type="SAM" id="Phobius"/>
    </source>
</evidence>
<dbReference type="InterPro" id="IPR051084">
    <property type="entry name" value="H+-coupled_symporters"/>
</dbReference>
<dbReference type="PROSITE" id="PS50850">
    <property type="entry name" value="MFS"/>
    <property type="match status" value="1"/>
</dbReference>
<dbReference type="InterPro" id="IPR036259">
    <property type="entry name" value="MFS_trans_sf"/>
</dbReference>
<dbReference type="Proteomes" id="UP000595046">
    <property type="component" value="Chromosome"/>
</dbReference>
<dbReference type="FunFam" id="1.20.1250.20:FF:000001">
    <property type="entry name" value="Dicarboxylate MFS transporter"/>
    <property type="match status" value="1"/>
</dbReference>
<dbReference type="GO" id="GO:0015293">
    <property type="term" value="F:symporter activity"/>
    <property type="evidence" value="ECO:0007669"/>
    <property type="project" value="UniProtKB-KW"/>
</dbReference>
<dbReference type="Gene3D" id="1.20.1250.20">
    <property type="entry name" value="MFS general substrate transporter like domains"/>
    <property type="match status" value="2"/>
</dbReference>
<proteinExistence type="inferred from homology"/>
<keyword evidence="5 12" id="KW-0812">Transmembrane</keyword>
<feature type="transmembrane region" description="Helical" evidence="12">
    <location>
        <begin position="205"/>
        <end position="226"/>
    </location>
</feature>
<evidence type="ECO:0000256" key="5">
    <source>
        <dbReference type="ARBA" id="ARBA00022692"/>
    </source>
</evidence>
<evidence type="ECO:0000256" key="2">
    <source>
        <dbReference type="ARBA" id="ARBA00008240"/>
    </source>
</evidence>
<dbReference type="EMBL" id="CP048882">
    <property type="protein sequence ID" value="QPP10184.1"/>
    <property type="molecule type" value="Genomic_DNA"/>
</dbReference>
<evidence type="ECO:0000256" key="3">
    <source>
        <dbReference type="ARBA" id="ARBA00022448"/>
    </source>
</evidence>
<feature type="transmembrane region" description="Helical" evidence="12">
    <location>
        <begin position="295"/>
        <end position="318"/>
    </location>
</feature>
<evidence type="ECO:0000256" key="11">
    <source>
        <dbReference type="SAM" id="MobiDB-lite"/>
    </source>
</evidence>
<feature type="transmembrane region" description="Helical" evidence="12">
    <location>
        <begin position="170"/>
        <end position="193"/>
    </location>
</feature>
<keyword evidence="3" id="KW-0813">Transport</keyword>
<feature type="transmembrane region" description="Helical" evidence="12">
    <location>
        <begin position="356"/>
        <end position="377"/>
    </location>
</feature>
<dbReference type="RefSeq" id="WP_197353941.1">
    <property type="nucleotide sequence ID" value="NZ_CP048882.1"/>
</dbReference>
<evidence type="ECO:0000256" key="6">
    <source>
        <dbReference type="ARBA" id="ARBA00022847"/>
    </source>
</evidence>
<keyword evidence="6" id="KW-0769">Symport</keyword>
<keyword evidence="7 12" id="KW-1133">Transmembrane helix</keyword>
<comment type="similarity">
    <text evidence="2">Belongs to the major facilitator superfamily. Metabolite:H+ Symporter (MHS) family (TC 2.A.1.6) family.</text>
</comment>
<feature type="transmembrane region" description="Helical" evidence="12">
    <location>
        <begin position="417"/>
        <end position="438"/>
    </location>
</feature>
<evidence type="ECO:0000256" key="4">
    <source>
        <dbReference type="ARBA" id="ARBA00022475"/>
    </source>
</evidence>
<feature type="transmembrane region" description="Helical" evidence="12">
    <location>
        <begin position="258"/>
        <end position="275"/>
    </location>
</feature>
<feature type="transmembrane region" description="Helical" evidence="12">
    <location>
        <begin position="105"/>
        <end position="123"/>
    </location>
</feature>
<evidence type="ECO:0000256" key="10">
    <source>
        <dbReference type="ARBA" id="ARBA00039918"/>
    </source>
</evidence>
<accession>A0A7T1TBZ8</accession>
<keyword evidence="15" id="KW-1185">Reference proteome</keyword>
<feature type="region of interest" description="Disordered" evidence="11">
    <location>
        <begin position="1"/>
        <end position="25"/>
    </location>
</feature>
<dbReference type="PANTHER" id="PTHR43528:SF1">
    <property type="entry name" value="ALPHA-KETOGLUTARATE PERMEASE"/>
    <property type="match status" value="1"/>
</dbReference>
<feature type="transmembrane region" description="Helical" evidence="12">
    <location>
        <begin position="389"/>
        <end position="411"/>
    </location>
</feature>
<feature type="transmembrane region" description="Helical" evidence="12">
    <location>
        <begin position="325"/>
        <end position="344"/>
    </location>
</feature>
<keyword evidence="8 12" id="KW-0472">Membrane</keyword>
<protein>
    <recommendedName>
        <fullName evidence="10">Putative proline/betaine transporter</fullName>
    </recommendedName>
</protein>